<feature type="transmembrane region" description="Helical" evidence="2">
    <location>
        <begin position="115"/>
        <end position="133"/>
    </location>
</feature>
<keyword evidence="2" id="KW-0472">Membrane</keyword>
<evidence type="ECO:0000259" key="3">
    <source>
        <dbReference type="Pfam" id="PF13490"/>
    </source>
</evidence>
<sequence>MKCNEVLQHLNEYIENDLAENLMDEISNHIEECSECRKVYEEEKRLNDMFHEALNSEPIEFNSRIGNIMNMIDKDKYSLQKEENQVNKPDEDSKVIKLEEVNKKKEKKFIFNKRIIAVAATFTIMIFMAPFIIGEQKKDMQFAVESNESTVEQQAYQSNKEEDKAANKKNNSTQSIASVQNEKVEEEKQEIADAELNQDAGVVQACDDNAYYNEEDNKGESKAKSKEKVSAPENSNIATRVSFAADYKSEYLEKEHKITFSNEESKTTIKINNEEEDLGIIDGTITSFVEENEYIYIACVGMDVEKESTISKIIKVNIKTNKIDIIYTSLKKESVIKLELEEEKKDFITITVDGQEKQQYIKR</sequence>
<dbReference type="RefSeq" id="WP_250858723.1">
    <property type="nucleotide sequence ID" value="NZ_JAGSOJ010000002.1"/>
</dbReference>
<keyword evidence="2" id="KW-1133">Transmembrane helix</keyword>
<feature type="domain" description="Putative zinc-finger" evidence="3">
    <location>
        <begin position="3"/>
        <end position="37"/>
    </location>
</feature>
<organism evidence="4 5">
    <name type="scientific">Oceanirhabdus seepicola</name>
    <dbReference type="NCBI Taxonomy" id="2828781"/>
    <lineage>
        <taxon>Bacteria</taxon>
        <taxon>Bacillati</taxon>
        <taxon>Bacillota</taxon>
        <taxon>Clostridia</taxon>
        <taxon>Eubacteriales</taxon>
        <taxon>Clostridiaceae</taxon>
        <taxon>Oceanirhabdus</taxon>
    </lineage>
</organism>
<proteinExistence type="predicted"/>
<keyword evidence="5" id="KW-1185">Reference proteome</keyword>
<dbReference type="Proteomes" id="UP001056429">
    <property type="component" value="Unassembled WGS sequence"/>
</dbReference>
<protein>
    <submittedName>
        <fullName evidence="4">Zf-HC2 domain-containing protein</fullName>
    </submittedName>
</protein>
<reference evidence="4" key="1">
    <citation type="journal article" date="2021" name="mSystems">
        <title>Bacteria and Archaea Synergistically Convert Glycine Betaine to Biogenic Methane in the Formosa Cold Seep of the South China Sea.</title>
        <authorList>
            <person name="Li L."/>
            <person name="Zhang W."/>
            <person name="Zhang S."/>
            <person name="Song L."/>
            <person name="Sun Q."/>
            <person name="Zhang H."/>
            <person name="Xiang H."/>
            <person name="Dong X."/>
        </authorList>
    </citation>
    <scope>NUCLEOTIDE SEQUENCE</scope>
    <source>
        <strain evidence="4">ZWT</strain>
    </source>
</reference>
<evidence type="ECO:0000313" key="4">
    <source>
        <dbReference type="EMBL" id="MCM1989698.1"/>
    </source>
</evidence>
<name>A0A9J6NZ45_9CLOT</name>
<dbReference type="EMBL" id="JAGSOJ010000002">
    <property type="protein sequence ID" value="MCM1989698.1"/>
    <property type="molecule type" value="Genomic_DNA"/>
</dbReference>
<evidence type="ECO:0000256" key="1">
    <source>
        <dbReference type="SAM" id="MobiDB-lite"/>
    </source>
</evidence>
<keyword evidence="2" id="KW-0812">Transmembrane</keyword>
<gene>
    <name evidence="4" type="ORF">KDK92_08100</name>
</gene>
<comment type="caution">
    <text evidence="4">The sequence shown here is derived from an EMBL/GenBank/DDBJ whole genome shotgun (WGS) entry which is preliminary data.</text>
</comment>
<evidence type="ECO:0000313" key="5">
    <source>
        <dbReference type="Proteomes" id="UP001056429"/>
    </source>
</evidence>
<feature type="region of interest" description="Disordered" evidence="1">
    <location>
        <begin position="153"/>
        <end position="189"/>
    </location>
</feature>
<dbReference type="AlphaFoldDB" id="A0A9J6NZ45"/>
<evidence type="ECO:0000256" key="2">
    <source>
        <dbReference type="SAM" id="Phobius"/>
    </source>
</evidence>
<accession>A0A9J6NZ45</accession>
<dbReference type="InterPro" id="IPR027383">
    <property type="entry name" value="Znf_put"/>
</dbReference>
<dbReference type="Pfam" id="PF13490">
    <property type="entry name" value="zf-HC2"/>
    <property type="match status" value="1"/>
</dbReference>
<reference evidence="4" key="2">
    <citation type="submission" date="2021-04" db="EMBL/GenBank/DDBJ databases">
        <authorList>
            <person name="Dong X."/>
        </authorList>
    </citation>
    <scope>NUCLEOTIDE SEQUENCE</scope>
    <source>
        <strain evidence="4">ZWT</strain>
    </source>
</reference>